<dbReference type="Proteomes" id="UP000662074">
    <property type="component" value="Unassembled WGS sequence"/>
</dbReference>
<dbReference type="InterPro" id="IPR032710">
    <property type="entry name" value="NTF2-like_dom_sf"/>
</dbReference>
<evidence type="ECO:0000259" key="1">
    <source>
        <dbReference type="Pfam" id="PF14534"/>
    </source>
</evidence>
<dbReference type="SUPFAM" id="SSF54427">
    <property type="entry name" value="NTF2-like"/>
    <property type="match status" value="1"/>
</dbReference>
<name>A0A917N2E7_9SPHI</name>
<dbReference type="InterPro" id="IPR027843">
    <property type="entry name" value="DUF4440"/>
</dbReference>
<protein>
    <submittedName>
        <fullName evidence="2">Periplasmic L-asparaginase</fullName>
    </submittedName>
</protein>
<sequence length="139" mass="15839">MKKLIIAFFLIICGFLCKAQDKKAILNLLETQRLAWNHGDLEAYMQGYWHSDSLLFVGKSGPKYGWQTTLDNYKKGYPDKAAMGQLGFDILKIELLDKTNAFVLGAWHLQRDKDAPGGYFTLLLRKIKGEWKVVADHSS</sequence>
<dbReference type="Gene3D" id="3.10.450.50">
    <property type="match status" value="1"/>
</dbReference>
<dbReference type="AlphaFoldDB" id="A0A917N2E7"/>
<gene>
    <name evidence="2" type="ORF">GCM10011425_30730</name>
</gene>
<accession>A0A917N2E7</accession>
<feature type="domain" description="DUF4440" evidence="1">
    <location>
        <begin position="25"/>
        <end position="133"/>
    </location>
</feature>
<comment type="caution">
    <text evidence="2">The sequence shown here is derived from an EMBL/GenBank/DDBJ whole genome shotgun (WGS) entry which is preliminary data.</text>
</comment>
<dbReference type="EMBL" id="BMDO01000009">
    <property type="protein sequence ID" value="GGI51861.1"/>
    <property type="molecule type" value="Genomic_DNA"/>
</dbReference>
<reference evidence="2" key="1">
    <citation type="journal article" date="2014" name="Int. J. Syst. Evol. Microbiol.">
        <title>Complete genome sequence of Corynebacterium casei LMG S-19264T (=DSM 44701T), isolated from a smear-ripened cheese.</title>
        <authorList>
            <consortium name="US DOE Joint Genome Institute (JGI-PGF)"/>
            <person name="Walter F."/>
            <person name="Albersmeier A."/>
            <person name="Kalinowski J."/>
            <person name="Ruckert C."/>
        </authorList>
    </citation>
    <scope>NUCLEOTIDE SEQUENCE</scope>
    <source>
        <strain evidence="2">CCM 8711</strain>
    </source>
</reference>
<keyword evidence="3" id="KW-1185">Reference proteome</keyword>
<proteinExistence type="predicted"/>
<organism evidence="2 3">
    <name type="scientific">Mucilaginibacter galii</name>
    <dbReference type="NCBI Taxonomy" id="2005073"/>
    <lineage>
        <taxon>Bacteria</taxon>
        <taxon>Pseudomonadati</taxon>
        <taxon>Bacteroidota</taxon>
        <taxon>Sphingobacteriia</taxon>
        <taxon>Sphingobacteriales</taxon>
        <taxon>Sphingobacteriaceae</taxon>
        <taxon>Mucilaginibacter</taxon>
    </lineage>
</organism>
<dbReference type="Pfam" id="PF14534">
    <property type="entry name" value="DUF4440"/>
    <property type="match status" value="1"/>
</dbReference>
<evidence type="ECO:0000313" key="3">
    <source>
        <dbReference type="Proteomes" id="UP000662074"/>
    </source>
</evidence>
<reference evidence="2" key="2">
    <citation type="submission" date="2020-09" db="EMBL/GenBank/DDBJ databases">
        <authorList>
            <person name="Sun Q."/>
            <person name="Sedlacek I."/>
        </authorList>
    </citation>
    <scope>NUCLEOTIDE SEQUENCE</scope>
    <source>
        <strain evidence="2">CCM 8711</strain>
    </source>
</reference>
<evidence type="ECO:0000313" key="2">
    <source>
        <dbReference type="EMBL" id="GGI51861.1"/>
    </source>
</evidence>
<dbReference type="RefSeq" id="WP_188417972.1">
    <property type="nucleotide sequence ID" value="NZ_BMDO01000009.1"/>
</dbReference>